<dbReference type="InterPro" id="IPR040452">
    <property type="entry name" value="SfsA_C"/>
</dbReference>
<dbReference type="NCBIfam" id="TIGR00230">
    <property type="entry name" value="sfsA"/>
    <property type="match status" value="1"/>
</dbReference>
<protein>
    <recommendedName>
        <fullName evidence="1">Sugar fermentation stimulation protein homolog</fullName>
    </recommendedName>
</protein>
<keyword evidence="6" id="KW-1185">Reference proteome</keyword>
<dbReference type="EMBL" id="JHEG02000012">
    <property type="protein sequence ID" value="KIE13731.1"/>
    <property type="molecule type" value="Genomic_DNA"/>
</dbReference>
<evidence type="ECO:0000259" key="2">
    <source>
        <dbReference type="Pfam" id="PF03749"/>
    </source>
</evidence>
<organism evidence="5">
    <name type="scientific">Tolypothrix bouteillei VB521301</name>
    <dbReference type="NCBI Taxonomy" id="1479485"/>
    <lineage>
        <taxon>Bacteria</taxon>
        <taxon>Bacillati</taxon>
        <taxon>Cyanobacteriota</taxon>
        <taxon>Cyanophyceae</taxon>
        <taxon>Nostocales</taxon>
        <taxon>Tolypothrichaceae</taxon>
        <taxon>Tolypothrix</taxon>
    </lineage>
</organism>
<dbReference type="Gene3D" id="2.40.50.580">
    <property type="match status" value="1"/>
</dbReference>
<dbReference type="CDD" id="cd22359">
    <property type="entry name" value="SfsA-like_bacterial"/>
    <property type="match status" value="1"/>
</dbReference>
<dbReference type="STRING" id="1479485.DA73_0203550"/>
<dbReference type="PANTHER" id="PTHR30545:SF2">
    <property type="entry name" value="SUGAR FERMENTATION STIMULATION PROTEIN A"/>
    <property type="match status" value="1"/>
</dbReference>
<dbReference type="GO" id="GO:0003677">
    <property type="term" value="F:DNA binding"/>
    <property type="evidence" value="ECO:0007669"/>
    <property type="project" value="InterPro"/>
</dbReference>
<dbReference type="InterPro" id="IPR041465">
    <property type="entry name" value="SfsA_N"/>
</dbReference>
<dbReference type="Pfam" id="PF03749">
    <property type="entry name" value="SfsA"/>
    <property type="match status" value="1"/>
</dbReference>
<reference evidence="5" key="1">
    <citation type="journal article" date="2015" name="Genome Announc.">
        <title>Draft Genome Sequence of Tolypothrix boutellei Strain VB521301.</title>
        <authorList>
            <person name="Chandrababunaidu M.M."/>
            <person name="Singh D."/>
            <person name="Sen D."/>
            <person name="Bhan S."/>
            <person name="Das S."/>
            <person name="Gupta A."/>
            <person name="Adhikary S.P."/>
            <person name="Tripathy S."/>
        </authorList>
    </citation>
    <scope>NUCLEOTIDE SEQUENCE</scope>
    <source>
        <strain evidence="5">VB521301</strain>
    </source>
</reference>
<dbReference type="InterPro" id="IPR005224">
    <property type="entry name" value="SfsA"/>
</dbReference>
<gene>
    <name evidence="1 4" type="primary">sfsA</name>
    <name evidence="5" type="ORF">DA73_0203550</name>
    <name evidence="4" type="ORF">DA73_0400002150</name>
</gene>
<proteinExistence type="inferred from homology"/>
<dbReference type="AlphaFoldDB" id="A0A0C1NLP9"/>
<sequence length="262" mass="29847">MDYLYRYPPLYPGILLKRYKRFFADVELASGEVVTAHCPNTGPMTGVCTPGSLVQLSYSDRPNRKLSYTWEMIQVHDSEPTWVGINTILPNKITKLALEKYLFLELGKYTHLLTEVAYGQDKKSRVDFLLYESQENKNTVPSSGSLARKRELLLEQSIPRIYLEVKNTTLAQGRIALFPDTETTRGQKHLRELMALLPQHRAVMLYFINRGDCTAFAPGDATDPIYGKLLRDAINVGLEILPCRFETTPEGVRYLGFAECKF</sequence>
<feature type="domain" description="Sugar fermentation stimulation protein C-terminal" evidence="2">
    <location>
        <begin position="152"/>
        <end position="250"/>
    </location>
</feature>
<comment type="caution">
    <text evidence="5">The sequence shown here is derived from an EMBL/GenBank/DDBJ whole genome shotgun (WGS) entry which is preliminary data.</text>
</comment>
<accession>A0A0C1NLP9</accession>
<dbReference type="OrthoDB" id="9802365at2"/>
<evidence type="ECO:0000259" key="3">
    <source>
        <dbReference type="Pfam" id="PF17746"/>
    </source>
</evidence>
<evidence type="ECO:0000313" key="5">
    <source>
        <dbReference type="EMBL" id="KIE13731.1"/>
    </source>
</evidence>
<dbReference type="Proteomes" id="UP000029738">
    <property type="component" value="Unassembled WGS sequence"/>
</dbReference>
<name>A0A0C1NLP9_9CYAN</name>
<dbReference type="RefSeq" id="WP_038092745.1">
    <property type="nucleotide sequence ID" value="NZ_JHEG04000001.1"/>
</dbReference>
<evidence type="ECO:0000313" key="6">
    <source>
        <dbReference type="Proteomes" id="UP000029738"/>
    </source>
</evidence>
<dbReference type="Gene3D" id="3.40.1350.60">
    <property type="match status" value="1"/>
</dbReference>
<comment type="similarity">
    <text evidence="1">Belongs to the SfsA family.</text>
</comment>
<dbReference type="PANTHER" id="PTHR30545">
    <property type="entry name" value="SUGAR FERMENTATION STIMULATION PROTEIN A"/>
    <property type="match status" value="1"/>
</dbReference>
<evidence type="ECO:0000313" key="4">
    <source>
        <dbReference type="EMBL" id="KAF3884409.1"/>
    </source>
</evidence>
<evidence type="ECO:0000256" key="1">
    <source>
        <dbReference type="HAMAP-Rule" id="MF_00095"/>
    </source>
</evidence>
<dbReference type="HAMAP" id="MF_00095">
    <property type="entry name" value="SfsA"/>
    <property type="match status" value="1"/>
</dbReference>
<dbReference type="Pfam" id="PF17746">
    <property type="entry name" value="SfsA_N"/>
    <property type="match status" value="1"/>
</dbReference>
<dbReference type="EMBL" id="JHEG04000001">
    <property type="protein sequence ID" value="KAF3884409.1"/>
    <property type="molecule type" value="Genomic_DNA"/>
</dbReference>
<feature type="domain" description="SfsA N-terminal OB" evidence="3">
    <location>
        <begin position="16"/>
        <end position="85"/>
    </location>
</feature>
<reference evidence="4" key="2">
    <citation type="submission" date="2019-11" db="EMBL/GenBank/DDBJ databases">
        <title>Improved Assembly of Tolypothrix boutellei genome.</title>
        <authorList>
            <person name="Sarangi A.N."/>
            <person name="Mukherjee M."/>
            <person name="Ghosh S."/>
            <person name="Singh D."/>
            <person name="Das A."/>
            <person name="Kant S."/>
            <person name="Prusty A."/>
            <person name="Tripathy S."/>
        </authorList>
    </citation>
    <scope>NUCLEOTIDE SEQUENCE</scope>
    <source>
        <strain evidence="4">VB521301</strain>
    </source>
</reference>